<keyword evidence="9" id="KW-1185">Reference proteome</keyword>
<keyword evidence="6" id="KW-0413">Isomerase</keyword>
<accession>A0A2Z6SA67</accession>
<dbReference type="PANTHER" id="PTHR10169:SF38">
    <property type="entry name" value="DNA TOPOISOMERASE 2"/>
    <property type="match status" value="1"/>
</dbReference>
<evidence type="ECO:0000313" key="7">
    <source>
        <dbReference type="EMBL" id="GBB86109.1"/>
    </source>
</evidence>
<dbReference type="GO" id="GO:0000819">
    <property type="term" value="P:sister chromatid segregation"/>
    <property type="evidence" value="ECO:0007669"/>
    <property type="project" value="TreeGrafter"/>
</dbReference>
<organism evidence="8 9">
    <name type="scientific">Rhizophagus clarus</name>
    <dbReference type="NCBI Taxonomy" id="94130"/>
    <lineage>
        <taxon>Eukaryota</taxon>
        <taxon>Fungi</taxon>
        <taxon>Fungi incertae sedis</taxon>
        <taxon>Mucoromycota</taxon>
        <taxon>Glomeromycotina</taxon>
        <taxon>Glomeromycetes</taxon>
        <taxon>Glomerales</taxon>
        <taxon>Glomeraceae</taxon>
        <taxon>Rhizophagus</taxon>
    </lineage>
</organism>
<comment type="cofactor">
    <cofactor evidence="2">
        <name>Mg(2+)</name>
        <dbReference type="ChEBI" id="CHEBI:18420"/>
    </cofactor>
</comment>
<dbReference type="Gene3D" id="3.30.565.10">
    <property type="entry name" value="Histidine kinase-like ATPase, C-terminal domain"/>
    <property type="match status" value="1"/>
</dbReference>
<evidence type="ECO:0000256" key="2">
    <source>
        <dbReference type="ARBA" id="ARBA00001946"/>
    </source>
</evidence>
<protein>
    <recommendedName>
        <fullName evidence="3">DNA topoisomerase (ATP-hydrolyzing)</fullName>
        <ecNumber evidence="3">5.6.2.2</ecNumber>
    </recommendedName>
</protein>
<proteinExistence type="predicted"/>
<gene>
    <name evidence="8" type="ORF">RclHR1_09340012</name>
    <name evidence="7" type="ORF">RclHR1_12570004</name>
</gene>
<dbReference type="GO" id="GO:0003918">
    <property type="term" value="F:DNA topoisomerase type II (double strand cut, ATP-hydrolyzing) activity"/>
    <property type="evidence" value="ECO:0007669"/>
    <property type="project" value="UniProtKB-EC"/>
</dbReference>
<keyword evidence="4" id="KW-0799">Topoisomerase</keyword>
<evidence type="ECO:0000256" key="3">
    <source>
        <dbReference type="ARBA" id="ARBA00012895"/>
    </source>
</evidence>
<dbReference type="EMBL" id="BEXD01004353">
    <property type="protein sequence ID" value="GBC10113.1"/>
    <property type="molecule type" value="Genomic_DNA"/>
</dbReference>
<reference evidence="8 9" key="1">
    <citation type="submission" date="2017-11" db="EMBL/GenBank/DDBJ databases">
        <title>The genome of Rhizophagus clarus HR1 reveals common genetic basis of auxotrophy among arbuscular mycorrhizal fungi.</title>
        <authorList>
            <person name="Kobayashi Y."/>
        </authorList>
    </citation>
    <scope>NUCLEOTIDE SEQUENCE [LARGE SCALE GENOMIC DNA]</scope>
    <source>
        <strain evidence="8 9">HR1</strain>
    </source>
</reference>
<comment type="catalytic activity">
    <reaction evidence="1">
        <text>ATP-dependent breakage, passage and rejoining of double-stranded DNA.</text>
        <dbReference type="EC" id="5.6.2.2"/>
    </reaction>
</comment>
<dbReference type="GO" id="GO:0000712">
    <property type="term" value="P:resolution of meiotic recombination intermediates"/>
    <property type="evidence" value="ECO:0007669"/>
    <property type="project" value="TreeGrafter"/>
</dbReference>
<evidence type="ECO:0000256" key="1">
    <source>
        <dbReference type="ARBA" id="ARBA00000185"/>
    </source>
</evidence>
<comment type="caution">
    <text evidence="8">The sequence shown here is derived from an EMBL/GenBank/DDBJ whole genome shotgun (WGS) entry which is preliminary data.</text>
</comment>
<dbReference type="STRING" id="94130.A0A2Z6SA67"/>
<dbReference type="SUPFAM" id="SSF55874">
    <property type="entry name" value="ATPase domain of HSP90 chaperone/DNA topoisomerase II/histidine kinase"/>
    <property type="match status" value="1"/>
</dbReference>
<evidence type="ECO:0000256" key="5">
    <source>
        <dbReference type="ARBA" id="ARBA00023125"/>
    </source>
</evidence>
<evidence type="ECO:0000256" key="6">
    <source>
        <dbReference type="ARBA" id="ARBA00023235"/>
    </source>
</evidence>
<dbReference type="EMBL" id="BEXD01000288">
    <property type="protein sequence ID" value="GBB86109.1"/>
    <property type="molecule type" value="Genomic_DNA"/>
</dbReference>
<sequence>MTKKCNYSFTKWAGCLVKKEVRKAIPKSKCFAKKDRDLKRYISFHLTQKKKEYTTVTFKLDFQRFNMPNEFNDDIIALLKKRVYDLAGCVKNGKVFLNGERLKIKNFKEYA</sequence>
<dbReference type="GO" id="GO:0003677">
    <property type="term" value="F:DNA binding"/>
    <property type="evidence" value="ECO:0007669"/>
    <property type="project" value="UniProtKB-KW"/>
</dbReference>
<dbReference type="AlphaFoldDB" id="A0A2Z6SA67"/>
<dbReference type="GO" id="GO:0005634">
    <property type="term" value="C:nucleus"/>
    <property type="evidence" value="ECO:0007669"/>
    <property type="project" value="TreeGrafter"/>
</dbReference>
<evidence type="ECO:0000313" key="8">
    <source>
        <dbReference type="EMBL" id="GBC10113.1"/>
    </source>
</evidence>
<dbReference type="EC" id="5.6.2.2" evidence="3"/>
<dbReference type="InterPro" id="IPR050634">
    <property type="entry name" value="DNA_Topoisomerase_II"/>
</dbReference>
<keyword evidence="5" id="KW-0238">DNA-binding</keyword>
<dbReference type="InterPro" id="IPR036890">
    <property type="entry name" value="HATPase_C_sf"/>
</dbReference>
<dbReference type="PANTHER" id="PTHR10169">
    <property type="entry name" value="DNA TOPOISOMERASE/GYRASE"/>
    <property type="match status" value="1"/>
</dbReference>
<dbReference type="Proteomes" id="UP000247702">
    <property type="component" value="Unassembled WGS sequence"/>
</dbReference>
<evidence type="ECO:0000313" key="9">
    <source>
        <dbReference type="Proteomes" id="UP000247702"/>
    </source>
</evidence>
<evidence type="ECO:0000256" key="4">
    <source>
        <dbReference type="ARBA" id="ARBA00023029"/>
    </source>
</evidence>
<name>A0A2Z6SA67_9GLOM</name>